<evidence type="ECO:0000256" key="3">
    <source>
        <dbReference type="SAM" id="MobiDB-lite"/>
    </source>
</evidence>
<evidence type="ECO:0000259" key="4">
    <source>
        <dbReference type="Pfam" id="PF01576"/>
    </source>
</evidence>
<proteinExistence type="predicted"/>
<dbReference type="KEGG" id="bspl:114866692"/>
<dbReference type="OrthoDB" id="8854891at2759"/>
<dbReference type="AlphaFoldDB" id="A0A6P7P4N6"/>
<feature type="compositionally biased region" description="Low complexity" evidence="3">
    <location>
        <begin position="102"/>
        <end position="120"/>
    </location>
</feature>
<accession>A0A6P7P4N6</accession>
<dbReference type="Pfam" id="PF01576">
    <property type="entry name" value="Myosin_tail_1"/>
    <property type="match status" value="1"/>
</dbReference>
<feature type="compositionally biased region" description="Low complexity" evidence="3">
    <location>
        <begin position="199"/>
        <end position="211"/>
    </location>
</feature>
<feature type="region of interest" description="Disordered" evidence="3">
    <location>
        <begin position="821"/>
        <end position="844"/>
    </location>
</feature>
<dbReference type="PANTHER" id="PTHR46349:SF2">
    <property type="entry name" value="CINGULIN-LIKE PROTEIN 1"/>
    <property type="match status" value="1"/>
</dbReference>
<feature type="region of interest" description="Disordered" evidence="3">
    <location>
        <begin position="876"/>
        <end position="897"/>
    </location>
</feature>
<dbReference type="GO" id="GO:0005923">
    <property type="term" value="C:bicellular tight junction"/>
    <property type="evidence" value="ECO:0007669"/>
    <property type="project" value="TreeGrafter"/>
</dbReference>
<evidence type="ECO:0000256" key="2">
    <source>
        <dbReference type="SAM" id="Coils"/>
    </source>
</evidence>
<gene>
    <name evidence="6 7" type="primary">LOC114866692</name>
</gene>
<feature type="compositionally biased region" description="Polar residues" evidence="3">
    <location>
        <begin position="130"/>
        <end position="146"/>
    </location>
</feature>
<protein>
    <submittedName>
        <fullName evidence="6 7">Cingulin-like protein 1 isoform X1</fullName>
    </submittedName>
</protein>
<dbReference type="InterPro" id="IPR002928">
    <property type="entry name" value="Myosin_tail"/>
</dbReference>
<evidence type="ECO:0000313" key="5">
    <source>
        <dbReference type="Proteomes" id="UP000515150"/>
    </source>
</evidence>
<feature type="compositionally biased region" description="Polar residues" evidence="3">
    <location>
        <begin position="212"/>
        <end position="229"/>
    </location>
</feature>
<feature type="coiled-coil region" evidence="2">
    <location>
        <begin position="387"/>
        <end position="533"/>
    </location>
</feature>
<feature type="compositionally biased region" description="Polar residues" evidence="3">
    <location>
        <begin position="162"/>
        <end position="171"/>
    </location>
</feature>
<evidence type="ECO:0000256" key="1">
    <source>
        <dbReference type="ARBA" id="ARBA00023054"/>
    </source>
</evidence>
<feature type="region of interest" description="Disordered" evidence="3">
    <location>
        <begin position="100"/>
        <end position="249"/>
    </location>
</feature>
<dbReference type="Proteomes" id="UP000515150">
    <property type="component" value="Chromosome 12"/>
</dbReference>
<dbReference type="GO" id="GO:0016459">
    <property type="term" value="C:myosin complex"/>
    <property type="evidence" value="ECO:0007669"/>
    <property type="project" value="InterPro"/>
</dbReference>
<feature type="domain" description="Myosin tail" evidence="4">
    <location>
        <begin position="626"/>
        <end position="850"/>
    </location>
</feature>
<evidence type="ECO:0000313" key="6">
    <source>
        <dbReference type="RefSeq" id="XP_029024578.1"/>
    </source>
</evidence>
<dbReference type="RefSeq" id="XP_029024579.1">
    <property type="nucleotide sequence ID" value="XM_029168746.3"/>
</dbReference>
<keyword evidence="5" id="KW-1185">Reference proteome</keyword>
<feature type="compositionally biased region" description="Basic and acidic residues" evidence="3">
    <location>
        <begin position="821"/>
        <end position="842"/>
    </location>
</feature>
<sequence>MQGKNEAEQGNNMRAPECRPPQPSRSPQQTINGGREPAWRASQKRPPPAVSRGTNLHRAGSVKDLIGRFSGPDRKTSASYFQGLSYGAGRVPKAASADALVSLESQSSQPAPAAPSSLAQDHPAPGTAVTPRTKNQAGPQTGQISARTDCPVEATAEETVSGPKSQTQSADSNRHSAADSGMGSESEFDSNKRADSPSEETPTTPKPTVTSQNPKYQLFLNNGVNTNGLSGRDADGPGGSGGAEESSVDQWKLLGPKKEEWNGSLESLLSHDSNGELTLYGLPLDECPPRVFNSPYSSGLSLEYIPTQRMSEYKGGVSPALSDFNPYSFNSRSTSPLGYGTLPSRTRVSAYDTLLRRRAEVNNAQVFTSQYSFLHSAPAPPNKKDYIEELTKQLDACQKRNQFLEAESVEMEKERDQIRYEMRLMLVNKEDLLRTNTQLNNELKRTKEEMIHMEHERQMFAERCREMEMEVKEARDMMVEAHTQEYAFNFLQQSLKNKIRDAEENLEKQTLHAKELSEKLWLAERQLEDLEVSRGSKDKKVSDLSSTILRLEMELADALQATTQATTELSLQQKLRNEAQMRVVELEDSLLEKVQEQQKMQELVGRLQGEVSSKLSNREQTLEEEIQLRERLQLQCKQAERTVDELQMELHRSNQAREDLAKQVKQAQEKMIDLETDVEELHESEQKWAAKQKRAIEQNEQLQLKLIQEKDRNEQLEFEKATIERQLREARSEVEELHSSRVQDDVVSRMEGRVRELDNALKTEERNKAVLTNTIGKLERKINELNDQLEEEHRIATEQKDLMNQRIRTLKRQLNEVEEEASRKEAQYRHTSRELAEERETSARLQRQVMDQQLQTKWKDTLSIRQTLDNLRLDLSADEDEDDDSQRLQQQASVTKV</sequence>
<dbReference type="RefSeq" id="XP_029024578.1">
    <property type="nucleotide sequence ID" value="XM_029168745.3"/>
</dbReference>
<organism evidence="5 7">
    <name type="scientific">Betta splendens</name>
    <name type="common">Siamese fighting fish</name>
    <dbReference type="NCBI Taxonomy" id="158456"/>
    <lineage>
        <taxon>Eukaryota</taxon>
        <taxon>Metazoa</taxon>
        <taxon>Chordata</taxon>
        <taxon>Craniata</taxon>
        <taxon>Vertebrata</taxon>
        <taxon>Euteleostomi</taxon>
        <taxon>Actinopterygii</taxon>
        <taxon>Neopterygii</taxon>
        <taxon>Teleostei</taxon>
        <taxon>Neoteleostei</taxon>
        <taxon>Acanthomorphata</taxon>
        <taxon>Anabantaria</taxon>
        <taxon>Anabantiformes</taxon>
        <taxon>Anabantoidei</taxon>
        <taxon>Osphronemidae</taxon>
        <taxon>Betta</taxon>
    </lineage>
</organism>
<keyword evidence="1 2" id="KW-0175">Coiled coil</keyword>
<dbReference type="GeneID" id="114866692"/>
<dbReference type="GO" id="GO:0150105">
    <property type="term" value="P:protein localization to cell-cell junction"/>
    <property type="evidence" value="ECO:0007669"/>
    <property type="project" value="TreeGrafter"/>
</dbReference>
<feature type="region of interest" description="Disordered" evidence="3">
    <location>
        <begin position="1"/>
        <end position="79"/>
    </location>
</feature>
<evidence type="ECO:0000313" key="7">
    <source>
        <dbReference type="RefSeq" id="XP_029024579.1"/>
    </source>
</evidence>
<reference evidence="6 7" key="1">
    <citation type="submission" date="2025-04" db="UniProtKB">
        <authorList>
            <consortium name="RefSeq"/>
        </authorList>
    </citation>
    <scope>IDENTIFICATION</scope>
</reference>
<name>A0A6P7P4N6_BETSP</name>
<dbReference type="PANTHER" id="PTHR46349">
    <property type="entry name" value="CINGULIN-LIKE PROTEIN 1-RELATED"/>
    <property type="match status" value="1"/>
</dbReference>